<dbReference type="AlphaFoldDB" id="A0A836FH51"/>
<evidence type="ECO:0000313" key="2">
    <source>
        <dbReference type="EMBL" id="KAG5325135.1"/>
    </source>
</evidence>
<sequence>MFQFSGLENKQRVIEYDDYSYIVHKAFLKYLYTGIINLLSLENELDLLKLSNKYCVSNLEKDCIRIIKKKITIFDVFSIKQIGI</sequence>
<dbReference type="Proteomes" id="UP000668214">
    <property type="component" value="Unassembled WGS sequence"/>
</dbReference>
<feature type="non-terminal residue" evidence="2">
    <location>
        <position position="1"/>
    </location>
</feature>
<feature type="domain" description="BTB" evidence="1">
    <location>
        <begin position="7"/>
        <end position="70"/>
    </location>
</feature>
<dbReference type="SUPFAM" id="SSF54695">
    <property type="entry name" value="POZ domain"/>
    <property type="match status" value="1"/>
</dbReference>
<proteinExistence type="predicted"/>
<dbReference type="Gene3D" id="3.30.710.10">
    <property type="entry name" value="Potassium Channel Kv1.1, Chain A"/>
    <property type="match status" value="1"/>
</dbReference>
<keyword evidence="3" id="KW-1185">Reference proteome</keyword>
<dbReference type="InterPro" id="IPR000210">
    <property type="entry name" value="BTB/POZ_dom"/>
</dbReference>
<organism evidence="2 3">
    <name type="scientific">Pseudoatta argentina</name>
    <dbReference type="NCBI Taxonomy" id="621737"/>
    <lineage>
        <taxon>Eukaryota</taxon>
        <taxon>Metazoa</taxon>
        <taxon>Ecdysozoa</taxon>
        <taxon>Arthropoda</taxon>
        <taxon>Hexapoda</taxon>
        <taxon>Insecta</taxon>
        <taxon>Pterygota</taxon>
        <taxon>Neoptera</taxon>
        <taxon>Endopterygota</taxon>
        <taxon>Hymenoptera</taxon>
        <taxon>Apocrita</taxon>
        <taxon>Aculeata</taxon>
        <taxon>Formicoidea</taxon>
        <taxon>Formicidae</taxon>
        <taxon>Myrmicinae</taxon>
        <taxon>Pseudoatta</taxon>
    </lineage>
</organism>
<protein>
    <submittedName>
        <fullName evidence="2">RCBT1 protein</fullName>
    </submittedName>
</protein>
<reference evidence="2" key="1">
    <citation type="submission" date="2020-02" db="EMBL/GenBank/DDBJ databases">
        <title>Relaxed selection underlies rapid genomic changes in the transitions from sociality to social parasitism in ants.</title>
        <authorList>
            <person name="Bi X."/>
        </authorList>
    </citation>
    <scope>NUCLEOTIDE SEQUENCE</scope>
    <source>
        <strain evidence="2">BGI-DK2014c</strain>
        <tissue evidence="2">Whole body</tissue>
    </source>
</reference>
<evidence type="ECO:0000313" key="3">
    <source>
        <dbReference type="Proteomes" id="UP000668214"/>
    </source>
</evidence>
<comment type="caution">
    <text evidence="2">The sequence shown here is derived from an EMBL/GenBank/DDBJ whole genome shotgun (WGS) entry which is preliminary data.</text>
</comment>
<feature type="non-terminal residue" evidence="2">
    <location>
        <position position="84"/>
    </location>
</feature>
<evidence type="ECO:0000259" key="1">
    <source>
        <dbReference type="Pfam" id="PF00651"/>
    </source>
</evidence>
<dbReference type="Pfam" id="PF00651">
    <property type="entry name" value="BTB"/>
    <property type="match status" value="1"/>
</dbReference>
<accession>A0A836FH51</accession>
<name>A0A836FH51_9HYME</name>
<dbReference type="InterPro" id="IPR011333">
    <property type="entry name" value="SKP1/BTB/POZ_sf"/>
</dbReference>
<dbReference type="EMBL" id="JAANIA010000279">
    <property type="protein sequence ID" value="KAG5325135.1"/>
    <property type="molecule type" value="Genomic_DNA"/>
</dbReference>
<gene>
    <name evidence="2" type="primary">Rcbtb1_3</name>
    <name evidence="2" type="ORF">G6Z78_0007861</name>
</gene>